<dbReference type="InterPro" id="IPR036691">
    <property type="entry name" value="Endo/exonu/phosph_ase_sf"/>
</dbReference>
<name>A0A820H2X3_9BILA</name>
<dbReference type="SUPFAM" id="SSF56219">
    <property type="entry name" value="DNase I-like"/>
    <property type="match status" value="1"/>
</dbReference>
<evidence type="ECO:0000313" key="4">
    <source>
        <dbReference type="EMBL" id="CAF4286964.1"/>
    </source>
</evidence>
<dbReference type="PANTHER" id="PTHR47027">
    <property type="entry name" value="REVERSE TRANSCRIPTASE DOMAIN-CONTAINING PROTEIN"/>
    <property type="match status" value="1"/>
</dbReference>
<evidence type="ECO:0000313" key="5">
    <source>
        <dbReference type="Proteomes" id="UP000663851"/>
    </source>
</evidence>
<feature type="domain" description="Reverse transcriptase" evidence="3">
    <location>
        <begin position="626"/>
        <end position="912"/>
    </location>
</feature>
<dbReference type="PROSITE" id="PS50878">
    <property type="entry name" value="RT_POL"/>
    <property type="match status" value="1"/>
</dbReference>
<dbReference type="InterPro" id="IPR000477">
    <property type="entry name" value="RT_dom"/>
</dbReference>
<dbReference type="InterPro" id="IPR043502">
    <property type="entry name" value="DNA/RNA_pol_sf"/>
</dbReference>
<dbReference type="Pfam" id="PF00078">
    <property type="entry name" value="RVT_1"/>
    <property type="match status" value="1"/>
</dbReference>
<dbReference type="CDD" id="cd01650">
    <property type="entry name" value="RT_nLTR_like"/>
    <property type="match status" value="1"/>
</dbReference>
<evidence type="ECO:0000256" key="2">
    <source>
        <dbReference type="SAM" id="MobiDB-lite"/>
    </source>
</evidence>
<keyword evidence="1" id="KW-0175">Coiled coil</keyword>
<proteinExistence type="predicted"/>
<feature type="coiled-coil region" evidence="1">
    <location>
        <begin position="1261"/>
        <end position="1288"/>
    </location>
</feature>
<dbReference type="Gene3D" id="3.60.10.10">
    <property type="entry name" value="Endonuclease/exonuclease/phosphatase"/>
    <property type="match status" value="1"/>
</dbReference>
<gene>
    <name evidence="4" type="ORF">HFQ381_LOCUS12655</name>
</gene>
<protein>
    <recommendedName>
        <fullName evidence="3">Reverse transcriptase domain-containing protein</fullName>
    </recommendedName>
</protein>
<feature type="compositionally biased region" description="Pro residues" evidence="2">
    <location>
        <begin position="24"/>
        <end position="34"/>
    </location>
</feature>
<comment type="caution">
    <text evidence="4">The sequence shown here is derived from an EMBL/GenBank/DDBJ whole genome shotgun (WGS) entry which is preliminary data.</text>
</comment>
<feature type="compositionally biased region" description="Pro residues" evidence="2">
    <location>
        <begin position="1"/>
        <end position="14"/>
    </location>
</feature>
<dbReference type="PANTHER" id="PTHR47027:SF20">
    <property type="entry name" value="REVERSE TRANSCRIPTASE-LIKE PROTEIN WITH RNA-DIRECTED DNA POLYMERASE DOMAIN"/>
    <property type="match status" value="1"/>
</dbReference>
<dbReference type="Proteomes" id="UP000663851">
    <property type="component" value="Unassembled WGS sequence"/>
</dbReference>
<accession>A0A820H2X3</accession>
<evidence type="ECO:0000259" key="3">
    <source>
        <dbReference type="PROSITE" id="PS50878"/>
    </source>
</evidence>
<sequence>MTPPAAPVVPPRSPVAPTSLPLVSTPPPTIPTPSPILPPPSPVIQNTPHLLPSSPHGLSPSHPILLPPSPDVSVPILANEKDIEPCISARKSTFFGHWNVRSCRQQWKKELIIKQLLKHQIQIAAICETSMYDSGVTKIGKYTLLHSGAPSATKIRSAHGVALCLGEQATKIWKDGGSIWEAVSERIITARLQCHLVSITLVSIYSPINPPPGQTTASDNADAFYIDLQRTINKTPRKDILIVMGDFNARVSKQQHLSGSSVVGIHAVDDLNENGQRLIDFCSRNDLIIANTFFEHKAIHQMSWMHPGNKKWHMLDYTLVNRKFRSTIEDVRVHRTAAGVIGTDHHLIRSKVRLHLKSRKKSTAKQSRNLDKRKLCDPATVLAFQAAFATTTCSISTASSTNEKYTELSNIVKELSENFFGVTERQRKYKEWLTNEILDIVNKKSHAFLQWQNHRGTCQEHNYRKQYCTLRKQAKKKVEERQIEYWDELSLEIEQAIKQHDPATAYRMIRRLKGGKAKIEEMPIHDKQGNLLINGHERLRRWSEHFCELLNVPSTVDPSIMQRISIPQLSTEEQNRQDKPPSLLEVEEAIRRMKSGRAPGMDGLSVDVIKAGGRALSTRLHTVFVEIWEEEQTIEDWSTAIIIRLFKNKGDKRDCGNYRGISLLPVASKVFSRLILNRVQKHLGTQIMEQQAGFQSNRSTIDHIFALKLLMEKTRDHNKSLFLCFIDIQKAYDSINREILWCICRHYGLTTKIVRLLQLLYKDSKARVRINGELSDPFDIETGVQQGGIPSPILFNVFFDFVMRQVLDRLVVLNVTGVKLAYGRDFFQSTSNNNKDIEMLALLYADDVVGCFDNVTDLKLFVGVFEEVSQEYGITMSIKKTCVMQCRQLKVDASRKIIKGEEIIHPLIDITIRNDTLAMVDEFCYLGCCFTRTFSFDREIEMRLEKATTAFNMLRHVVWYRATVSIEAKLRIFRSCVLPVLLYGSEVWSLTVALEQRLCAFYHRCLRTIVGTNLWDRMSNEQLFQITGQPSLENILRRNRLRWFGHLNRMKGENDDPSFMKKIMFSYYAESKRPCNVGTFKKWEDRIQDDLEKMNIHNWRRETLDRDSWRRTINQFTQVKPPMPDILNIIQQVKQRAVQRRAITLSPPAKITELLCRNNNNTYTCPNCKKQFKPQGITNHTRGSSVTLKPQPPTTDVVSTVTQNIQQLDISDDCSMLDDVRICPISQKEFWLSALTYFFLFSQQNDPAWLIDLDQQHQGALATIKIELDSLSNEMEHLKTGIKESDDKMKLAEHEKKHG</sequence>
<organism evidence="4 5">
    <name type="scientific">Rotaria socialis</name>
    <dbReference type="NCBI Taxonomy" id="392032"/>
    <lineage>
        <taxon>Eukaryota</taxon>
        <taxon>Metazoa</taxon>
        <taxon>Spiralia</taxon>
        <taxon>Gnathifera</taxon>
        <taxon>Rotifera</taxon>
        <taxon>Eurotatoria</taxon>
        <taxon>Bdelloidea</taxon>
        <taxon>Philodinida</taxon>
        <taxon>Philodinidae</taxon>
        <taxon>Rotaria</taxon>
    </lineage>
</organism>
<dbReference type="CDD" id="cd09076">
    <property type="entry name" value="L1-EN"/>
    <property type="match status" value="1"/>
</dbReference>
<feature type="region of interest" description="Disordered" evidence="2">
    <location>
        <begin position="1"/>
        <end position="34"/>
    </location>
</feature>
<dbReference type="EMBL" id="CAJOBO010000771">
    <property type="protein sequence ID" value="CAF4286964.1"/>
    <property type="molecule type" value="Genomic_DNA"/>
</dbReference>
<dbReference type="SUPFAM" id="SSF56672">
    <property type="entry name" value="DNA/RNA polymerases"/>
    <property type="match status" value="1"/>
</dbReference>
<reference evidence="4" key="1">
    <citation type="submission" date="2021-02" db="EMBL/GenBank/DDBJ databases">
        <authorList>
            <person name="Nowell W R."/>
        </authorList>
    </citation>
    <scope>NUCLEOTIDE SEQUENCE</scope>
</reference>
<evidence type="ECO:0000256" key="1">
    <source>
        <dbReference type="SAM" id="Coils"/>
    </source>
</evidence>